<protein>
    <recommendedName>
        <fullName evidence="6">Gram-positive cocci surface proteins LPxTG domain-containing protein</fullName>
    </recommendedName>
</protein>
<keyword evidence="3" id="KW-0732">Signal</keyword>
<evidence type="ECO:0000313" key="5">
    <source>
        <dbReference type="Proteomes" id="UP000244201"/>
    </source>
</evidence>
<sequence>MRRGTGLGALAVITAVTLVAAAPAGAEARAEAQTAAVGSLAQQAGAEAPAPGPGQDPAQGTPGEMAEAGDRTERLWLLAGLALTLTAAGVIAVVATRGRRKH</sequence>
<keyword evidence="5" id="KW-1185">Reference proteome</keyword>
<keyword evidence="2" id="KW-0812">Transmembrane</keyword>
<organism evidence="4 5">
    <name type="scientific">Streptomyces lunaelactis</name>
    <dbReference type="NCBI Taxonomy" id="1535768"/>
    <lineage>
        <taxon>Bacteria</taxon>
        <taxon>Bacillati</taxon>
        <taxon>Actinomycetota</taxon>
        <taxon>Actinomycetes</taxon>
        <taxon>Kitasatosporales</taxon>
        <taxon>Streptomycetaceae</taxon>
        <taxon>Streptomyces</taxon>
    </lineage>
</organism>
<feature type="signal peptide" evidence="3">
    <location>
        <begin position="1"/>
        <end position="21"/>
    </location>
</feature>
<keyword evidence="2" id="KW-0472">Membrane</keyword>
<dbReference type="Proteomes" id="UP000244201">
    <property type="component" value="Chromosome"/>
</dbReference>
<dbReference type="EMBL" id="CP026304">
    <property type="protein sequence ID" value="AVZ73778.1"/>
    <property type="molecule type" value="Genomic_DNA"/>
</dbReference>
<feature type="chain" id="PRO_5015350284" description="Gram-positive cocci surface proteins LPxTG domain-containing protein" evidence="3">
    <location>
        <begin position="22"/>
        <end position="102"/>
    </location>
</feature>
<accession>A0A2R4T3T0</accession>
<reference evidence="4 5" key="1">
    <citation type="submission" date="2018-01" db="EMBL/GenBank/DDBJ databases">
        <title>Complete genome sequence of Streptomyces lunaelactis MM109T, a Ferroverdin A producer isolated from cave moonmilk deposits.</title>
        <authorList>
            <person name="Naome A."/>
            <person name="Martinet L."/>
            <person name="Maciejewska M."/>
            <person name="Anderssen S."/>
            <person name="Adam D."/>
            <person name="Tenconi E."/>
            <person name="Deflandre B."/>
            <person name="Arguelles-Arias A."/>
            <person name="Calusinska M."/>
            <person name="Copieters W."/>
            <person name="Karim L."/>
            <person name="Hanikenne M."/>
            <person name="Baurain D."/>
            <person name="van Wezel G."/>
            <person name="Smargiasso N."/>
            <person name="de Pauw E."/>
            <person name="Delfosse P."/>
            <person name="Rigali S."/>
        </authorList>
    </citation>
    <scope>NUCLEOTIDE SEQUENCE [LARGE SCALE GENOMIC DNA]</scope>
    <source>
        <strain evidence="4 5">MM109</strain>
    </source>
</reference>
<name>A0A2R4T3T0_9ACTN</name>
<evidence type="ECO:0000256" key="1">
    <source>
        <dbReference type="SAM" id="MobiDB-lite"/>
    </source>
</evidence>
<evidence type="ECO:0000313" key="4">
    <source>
        <dbReference type="EMBL" id="AVZ73778.1"/>
    </source>
</evidence>
<feature type="region of interest" description="Disordered" evidence="1">
    <location>
        <begin position="36"/>
        <end position="70"/>
    </location>
</feature>
<evidence type="ECO:0000256" key="2">
    <source>
        <dbReference type="SAM" id="Phobius"/>
    </source>
</evidence>
<dbReference type="KEGG" id="slk:SLUN_17930"/>
<gene>
    <name evidence="4" type="ORF">SLUN_17930</name>
</gene>
<feature type="compositionally biased region" description="Low complexity" evidence="1">
    <location>
        <begin position="36"/>
        <end position="63"/>
    </location>
</feature>
<evidence type="ECO:0000256" key="3">
    <source>
        <dbReference type="SAM" id="SignalP"/>
    </source>
</evidence>
<evidence type="ECO:0008006" key="6">
    <source>
        <dbReference type="Google" id="ProtNLM"/>
    </source>
</evidence>
<feature type="transmembrane region" description="Helical" evidence="2">
    <location>
        <begin position="75"/>
        <end position="96"/>
    </location>
</feature>
<dbReference type="AlphaFoldDB" id="A0A2R4T3T0"/>
<proteinExistence type="predicted"/>
<keyword evidence="2" id="KW-1133">Transmembrane helix</keyword>